<keyword evidence="1" id="KW-1133">Transmembrane helix</keyword>
<keyword evidence="1" id="KW-0812">Transmembrane</keyword>
<dbReference type="Proteomes" id="UP000034934">
    <property type="component" value="Unassembled WGS sequence"/>
</dbReference>
<comment type="caution">
    <text evidence="2">The sequence shown here is derived from an EMBL/GenBank/DDBJ whole genome shotgun (WGS) entry which is preliminary data.</text>
</comment>
<proteinExistence type="predicted"/>
<dbReference type="EMBL" id="LBOG01000003">
    <property type="protein sequence ID" value="KKP30329.1"/>
    <property type="molecule type" value="Genomic_DNA"/>
</dbReference>
<reference evidence="2 3" key="1">
    <citation type="journal article" date="2015" name="Nature">
        <title>rRNA introns, odd ribosomes, and small enigmatic genomes across a large radiation of phyla.</title>
        <authorList>
            <person name="Brown C.T."/>
            <person name="Hug L.A."/>
            <person name="Thomas B.C."/>
            <person name="Sharon I."/>
            <person name="Castelle C.J."/>
            <person name="Singh A."/>
            <person name="Wilkins M.J."/>
            <person name="Williams K.H."/>
            <person name="Banfield J.F."/>
        </authorList>
    </citation>
    <scope>NUCLEOTIDE SEQUENCE [LARGE SCALE GENOMIC DNA]</scope>
</reference>
<feature type="transmembrane region" description="Helical" evidence="1">
    <location>
        <begin position="9"/>
        <end position="31"/>
    </location>
</feature>
<protein>
    <submittedName>
        <fullName evidence="2">Uncharacterized protein</fullName>
    </submittedName>
</protein>
<gene>
    <name evidence="2" type="ORF">UR19_C0003G0165</name>
</gene>
<sequence length="181" mass="21060">MQTTFQKRFLIFSIIFFLSIFCLFIYLFILINKNKEYSQIMQEKWQVETTRRENIKLLISSINSIDSEKNSLETHFIKSSDIVPFLDTVEKLAKDVGVKSEIVSVDIPKDNSSLVVETRVLGNFETIYKLILLLENSPYELEFVSVDIKNLNSVDTIVDKNNKISEWTATFKIKLLSFVNK</sequence>
<organism evidence="2 3">
    <name type="scientific">Candidatus Nomurabacteria bacterium GW2011_GWF1_31_48</name>
    <dbReference type="NCBI Taxonomy" id="1618767"/>
    <lineage>
        <taxon>Bacteria</taxon>
        <taxon>Candidatus Nomuraibacteriota</taxon>
    </lineage>
</organism>
<accession>A0A0F9YF71</accession>
<keyword evidence="1" id="KW-0472">Membrane</keyword>
<name>A0A0F9YF71_9BACT</name>
<evidence type="ECO:0000313" key="2">
    <source>
        <dbReference type="EMBL" id="KKP30329.1"/>
    </source>
</evidence>
<evidence type="ECO:0000256" key="1">
    <source>
        <dbReference type="SAM" id="Phobius"/>
    </source>
</evidence>
<evidence type="ECO:0000313" key="3">
    <source>
        <dbReference type="Proteomes" id="UP000034934"/>
    </source>
</evidence>
<dbReference type="AlphaFoldDB" id="A0A0F9YF71"/>